<dbReference type="AlphaFoldDB" id="A0A1H6Z972"/>
<keyword evidence="1" id="KW-0472">Membrane</keyword>
<name>A0A1H6Z972_9MICO</name>
<dbReference type="Proteomes" id="UP000183315">
    <property type="component" value="Unassembled WGS sequence"/>
</dbReference>
<reference evidence="3" key="1">
    <citation type="submission" date="2016-10" db="EMBL/GenBank/DDBJ databases">
        <authorList>
            <person name="Varghese N."/>
        </authorList>
    </citation>
    <scope>NUCLEOTIDE SEQUENCE [LARGE SCALE GENOMIC DNA]</scope>
    <source>
        <strain evidence="3">DSM 24868</strain>
    </source>
</reference>
<keyword evidence="3" id="KW-1185">Reference proteome</keyword>
<dbReference type="EMBL" id="FNZI01000004">
    <property type="protein sequence ID" value="SEJ50031.1"/>
    <property type="molecule type" value="Genomic_DNA"/>
</dbReference>
<dbReference type="OrthoDB" id="5149231at2"/>
<evidence type="ECO:0000256" key="1">
    <source>
        <dbReference type="SAM" id="Phobius"/>
    </source>
</evidence>
<accession>A0A1H6Z972</accession>
<feature type="transmembrane region" description="Helical" evidence="1">
    <location>
        <begin position="6"/>
        <end position="26"/>
    </location>
</feature>
<dbReference type="RefSeq" id="WP_143058977.1">
    <property type="nucleotide sequence ID" value="NZ_BBLU01000010.1"/>
</dbReference>
<keyword evidence="1" id="KW-1133">Transmembrane helix</keyword>
<proteinExistence type="predicted"/>
<keyword evidence="1" id="KW-0812">Transmembrane</keyword>
<evidence type="ECO:0000313" key="3">
    <source>
        <dbReference type="Proteomes" id="UP000183315"/>
    </source>
</evidence>
<evidence type="ECO:0000313" key="2">
    <source>
        <dbReference type="EMBL" id="SEJ50031.1"/>
    </source>
</evidence>
<dbReference type="STRING" id="1043493.SAMN05421637_2032"/>
<organism evidence="2 3">
    <name type="scientific">Demequina mangrovi</name>
    <dbReference type="NCBI Taxonomy" id="1043493"/>
    <lineage>
        <taxon>Bacteria</taxon>
        <taxon>Bacillati</taxon>
        <taxon>Actinomycetota</taxon>
        <taxon>Actinomycetes</taxon>
        <taxon>Micrococcales</taxon>
        <taxon>Demequinaceae</taxon>
        <taxon>Demequina</taxon>
    </lineage>
</organism>
<protein>
    <submittedName>
        <fullName evidence="2">Uncharacterized protein</fullName>
    </submittedName>
</protein>
<sequence length="85" mass="9406">MFSQMVGTLVVGAIIALVVFVAAFAAEGRGRRVVRLVLGEEERRSVREHLYDDLDRPASTLDVVGELGRETASIPVVQPRARHRH</sequence>
<gene>
    <name evidence="2" type="ORF">SAMN05421637_2032</name>
</gene>